<dbReference type="Gene3D" id="3.40.710.10">
    <property type="entry name" value="DD-peptidase/beta-lactamase superfamily"/>
    <property type="match status" value="1"/>
</dbReference>
<dbReference type="PANTHER" id="PTHR46825">
    <property type="entry name" value="D-ALANYL-D-ALANINE-CARBOXYPEPTIDASE/ENDOPEPTIDASE AMPH"/>
    <property type="match status" value="1"/>
</dbReference>
<protein>
    <submittedName>
        <fullName evidence="3">Beta-lactamase family protein</fullName>
    </submittedName>
</protein>
<comment type="caution">
    <text evidence="3">The sequence shown here is derived from an EMBL/GenBank/DDBJ whole genome shotgun (WGS) entry which is preliminary data.</text>
</comment>
<accession>A0A923KYF9</accession>
<evidence type="ECO:0000256" key="1">
    <source>
        <dbReference type="SAM" id="SignalP"/>
    </source>
</evidence>
<dbReference type="Pfam" id="PF00144">
    <property type="entry name" value="Beta-lactamase"/>
    <property type="match status" value="1"/>
</dbReference>
<keyword evidence="1" id="KW-0732">Signal</keyword>
<feature type="signal peptide" evidence="1">
    <location>
        <begin position="1"/>
        <end position="23"/>
    </location>
</feature>
<evidence type="ECO:0000313" key="3">
    <source>
        <dbReference type="EMBL" id="MBC3934278.1"/>
    </source>
</evidence>
<feature type="chain" id="PRO_5038124890" evidence="1">
    <location>
        <begin position="24"/>
        <end position="395"/>
    </location>
</feature>
<evidence type="ECO:0000313" key="4">
    <source>
        <dbReference type="Proteomes" id="UP000612361"/>
    </source>
</evidence>
<gene>
    <name evidence="3" type="ORF">H8K47_02780</name>
</gene>
<sequence length="395" mass="43432">MFKHISCLVFSGLASLTVGIAQAADTVTYSAADQQLRQEVGALLQKKCKADEFSGAVLIAKHGQVLFESVCGEASQRYHVPNKLDTKFNIASVGKMFTAVAIAQLVQAGRLSYDDTLDKFLDASWLPVAVSKRITVSQLLNHTSGLPEFLSRAKARHSSRAMYKELVDMKPLLEGLTPSFQPGTRYSYSNTGYLLLGAIIEKLSGDNYFSYVRQHIYQPAGMQNSDSYALDDPVDNLAMGYMDIQKNSGRRQESSFEGLLRGSAFGCGYSTLHDLLRFSEALKNGSLIKTESLQVLWHNHTPGNMTMSKYDYGYGFQLHSGDAGRVVGHSGHFTGARANFDMYQDAGYVVILLSNYELKFPLAEDIEDLIVQTKAQTKAQANAVSQAQPLQASDK</sequence>
<dbReference type="AlphaFoldDB" id="A0A923KYF9"/>
<dbReference type="InterPro" id="IPR001466">
    <property type="entry name" value="Beta-lactam-related"/>
</dbReference>
<dbReference type="RefSeq" id="WP_186879900.1">
    <property type="nucleotide sequence ID" value="NZ_JACOGG010000002.1"/>
</dbReference>
<dbReference type="InterPro" id="IPR050491">
    <property type="entry name" value="AmpC-like"/>
</dbReference>
<dbReference type="EMBL" id="JACOGG010000002">
    <property type="protein sequence ID" value="MBC3934278.1"/>
    <property type="molecule type" value="Genomic_DNA"/>
</dbReference>
<name>A0A923KYF9_9BURK</name>
<dbReference type="InterPro" id="IPR012338">
    <property type="entry name" value="Beta-lactam/transpept-like"/>
</dbReference>
<reference evidence="3" key="1">
    <citation type="submission" date="2020-08" db="EMBL/GenBank/DDBJ databases">
        <title>Novel species isolated from subtropical streams in China.</title>
        <authorList>
            <person name="Lu H."/>
        </authorList>
    </citation>
    <scope>NUCLEOTIDE SEQUENCE</scope>
    <source>
        <strain evidence="3">CY7W</strain>
    </source>
</reference>
<organism evidence="3 4">
    <name type="scientific">Undibacterium rugosum</name>
    <dbReference type="NCBI Taxonomy" id="2762291"/>
    <lineage>
        <taxon>Bacteria</taxon>
        <taxon>Pseudomonadati</taxon>
        <taxon>Pseudomonadota</taxon>
        <taxon>Betaproteobacteria</taxon>
        <taxon>Burkholderiales</taxon>
        <taxon>Oxalobacteraceae</taxon>
        <taxon>Undibacterium</taxon>
    </lineage>
</organism>
<dbReference type="Proteomes" id="UP000612361">
    <property type="component" value="Unassembled WGS sequence"/>
</dbReference>
<dbReference type="PANTHER" id="PTHR46825:SF9">
    <property type="entry name" value="BETA-LACTAMASE-RELATED DOMAIN-CONTAINING PROTEIN"/>
    <property type="match status" value="1"/>
</dbReference>
<dbReference type="SUPFAM" id="SSF56601">
    <property type="entry name" value="beta-lactamase/transpeptidase-like"/>
    <property type="match status" value="1"/>
</dbReference>
<evidence type="ECO:0000259" key="2">
    <source>
        <dbReference type="Pfam" id="PF00144"/>
    </source>
</evidence>
<feature type="domain" description="Beta-lactamase-related" evidence="2">
    <location>
        <begin position="54"/>
        <end position="363"/>
    </location>
</feature>
<proteinExistence type="predicted"/>
<keyword evidence="4" id="KW-1185">Reference proteome</keyword>